<keyword evidence="3" id="KW-1185">Reference proteome</keyword>
<feature type="transmembrane region" description="Helical" evidence="1">
    <location>
        <begin position="12"/>
        <end position="39"/>
    </location>
</feature>
<organism evidence="2 3">
    <name type="scientific">Aspergillus taichungensis</name>
    <dbReference type="NCBI Taxonomy" id="482145"/>
    <lineage>
        <taxon>Eukaryota</taxon>
        <taxon>Fungi</taxon>
        <taxon>Dikarya</taxon>
        <taxon>Ascomycota</taxon>
        <taxon>Pezizomycotina</taxon>
        <taxon>Eurotiomycetes</taxon>
        <taxon>Eurotiomycetidae</taxon>
        <taxon>Eurotiales</taxon>
        <taxon>Aspergillaceae</taxon>
        <taxon>Aspergillus</taxon>
        <taxon>Aspergillus subgen. Circumdati</taxon>
    </lineage>
</organism>
<evidence type="ECO:0000256" key="1">
    <source>
        <dbReference type="SAM" id="Phobius"/>
    </source>
</evidence>
<keyword evidence="1" id="KW-0472">Membrane</keyword>
<dbReference type="EMBL" id="KZ559532">
    <property type="protein sequence ID" value="PLN81843.1"/>
    <property type="molecule type" value="Genomic_DNA"/>
</dbReference>
<gene>
    <name evidence="2" type="ORF">BDW42DRAFT_87924</name>
</gene>
<accession>A0A2J5HWM7</accession>
<reference evidence="3" key="1">
    <citation type="submission" date="2017-12" db="EMBL/GenBank/DDBJ databases">
        <authorList>
            <consortium name="DOE Joint Genome Institute"/>
            <person name="Mondo S.J."/>
            <person name="Kjaerbolling I."/>
            <person name="Vesth T.C."/>
            <person name="Frisvad J.C."/>
            <person name="Nybo J.L."/>
            <person name="Theobald S."/>
            <person name="Kuo A."/>
            <person name="Bowyer P."/>
            <person name="Matsuda Y."/>
            <person name="Lyhne E.K."/>
            <person name="Kogle M.E."/>
            <person name="Clum A."/>
            <person name="Lipzen A."/>
            <person name="Salamov A."/>
            <person name="Ngan C.Y."/>
            <person name="Daum C."/>
            <person name="Chiniquy J."/>
            <person name="Barry K."/>
            <person name="LaButti K."/>
            <person name="Haridas S."/>
            <person name="Simmons B.A."/>
            <person name="Magnuson J.K."/>
            <person name="Mortensen U.H."/>
            <person name="Larsen T.O."/>
            <person name="Grigoriev I.V."/>
            <person name="Baker S.E."/>
            <person name="Andersen M.R."/>
            <person name="Nordberg H.P."/>
            <person name="Cantor M.N."/>
            <person name="Hua S.X."/>
        </authorList>
    </citation>
    <scope>NUCLEOTIDE SEQUENCE [LARGE SCALE GENOMIC DNA]</scope>
    <source>
        <strain evidence="3">IBT 19404</strain>
    </source>
</reference>
<keyword evidence="1" id="KW-1133">Transmembrane helix</keyword>
<evidence type="ECO:0000313" key="2">
    <source>
        <dbReference type="EMBL" id="PLN81843.1"/>
    </source>
</evidence>
<evidence type="ECO:0000313" key="3">
    <source>
        <dbReference type="Proteomes" id="UP000235023"/>
    </source>
</evidence>
<keyword evidence="1" id="KW-0812">Transmembrane</keyword>
<sequence length="58" mass="6748">MLYPRTYHSPTLSAVCRLVSLIFLSSFLFSLYLSFFVLLSTRVSHQHVAFCMYKKPSI</sequence>
<dbReference type="Proteomes" id="UP000235023">
    <property type="component" value="Unassembled WGS sequence"/>
</dbReference>
<protein>
    <submittedName>
        <fullName evidence="2">Uncharacterized protein</fullName>
    </submittedName>
</protein>
<name>A0A2J5HWM7_9EURO</name>
<proteinExistence type="predicted"/>
<dbReference type="AlphaFoldDB" id="A0A2J5HWM7"/>